<name>A0ACB7H588_MANES</name>
<keyword evidence="2" id="KW-1185">Reference proteome</keyword>
<evidence type="ECO:0000313" key="2">
    <source>
        <dbReference type="Proteomes" id="UP000091857"/>
    </source>
</evidence>
<evidence type="ECO:0000313" key="1">
    <source>
        <dbReference type="EMBL" id="KAG8647214.1"/>
    </source>
</evidence>
<dbReference type="EMBL" id="CM004395">
    <property type="protein sequence ID" value="KAG8647214.1"/>
    <property type="molecule type" value="Genomic_DNA"/>
</dbReference>
<accession>A0ACB7H588</accession>
<comment type="caution">
    <text evidence="1">The sequence shown here is derived from an EMBL/GenBank/DDBJ whole genome shotgun (WGS) entry which is preliminary data.</text>
</comment>
<gene>
    <name evidence="1" type="ORF">MANES_09G066957v8</name>
</gene>
<reference evidence="2" key="1">
    <citation type="journal article" date="2016" name="Nat. Biotechnol.">
        <title>Sequencing wild and cultivated cassava and related species reveals extensive interspecific hybridization and genetic diversity.</title>
        <authorList>
            <person name="Bredeson J.V."/>
            <person name="Lyons J.B."/>
            <person name="Prochnik S.E."/>
            <person name="Wu G.A."/>
            <person name="Ha C.M."/>
            <person name="Edsinger-Gonzales E."/>
            <person name="Grimwood J."/>
            <person name="Schmutz J."/>
            <person name="Rabbi I.Y."/>
            <person name="Egesi C."/>
            <person name="Nauluvula P."/>
            <person name="Lebot V."/>
            <person name="Ndunguru J."/>
            <person name="Mkamilo G."/>
            <person name="Bart R.S."/>
            <person name="Setter T.L."/>
            <person name="Gleadow R.M."/>
            <person name="Kulakow P."/>
            <person name="Ferguson M.E."/>
            <person name="Rounsley S."/>
            <person name="Rokhsar D.S."/>
        </authorList>
    </citation>
    <scope>NUCLEOTIDE SEQUENCE [LARGE SCALE GENOMIC DNA]</scope>
    <source>
        <strain evidence="2">cv. AM560-2</strain>
    </source>
</reference>
<organism evidence="1 2">
    <name type="scientific">Manihot esculenta</name>
    <name type="common">Cassava</name>
    <name type="synonym">Jatropha manihot</name>
    <dbReference type="NCBI Taxonomy" id="3983"/>
    <lineage>
        <taxon>Eukaryota</taxon>
        <taxon>Viridiplantae</taxon>
        <taxon>Streptophyta</taxon>
        <taxon>Embryophyta</taxon>
        <taxon>Tracheophyta</taxon>
        <taxon>Spermatophyta</taxon>
        <taxon>Magnoliopsida</taxon>
        <taxon>eudicotyledons</taxon>
        <taxon>Gunneridae</taxon>
        <taxon>Pentapetalae</taxon>
        <taxon>rosids</taxon>
        <taxon>fabids</taxon>
        <taxon>Malpighiales</taxon>
        <taxon>Euphorbiaceae</taxon>
        <taxon>Crotonoideae</taxon>
        <taxon>Manihoteae</taxon>
        <taxon>Manihot</taxon>
    </lineage>
</organism>
<sequence>MIILCWNCRELGNSRTVNALKDLVTSYKPNILFLMETKALSSPMKFFCSFLHFDGCFSVNRQGLGGGLALMWKSYVSVSVVGFFQILLIRLFRKVMFNGGLLVIMGFQNHNDNVSLETLFEFLSRRSSLPWLCSGDFNDLYTRDEKEGGATLSNYLMQGFKQALEDSNLIQIPTIGSFFTWEKGRESNNLVREKLDKTLATEDWARKFTNVVCLVVHVPRSDHKPLVINTAPKDNRGDRRRFQFDNTWLRDEGLAEVVKGAWINSIPRNLLMKCDDLVSALSLWGRSRNREFWQKNKTIQRLLDNRPSTVSHTSLKED</sequence>
<dbReference type="Proteomes" id="UP000091857">
    <property type="component" value="Chromosome 9"/>
</dbReference>
<proteinExistence type="predicted"/>
<protein>
    <submittedName>
        <fullName evidence="1">Uncharacterized protein</fullName>
    </submittedName>
</protein>